<dbReference type="InterPro" id="IPR003959">
    <property type="entry name" value="ATPase_AAA_core"/>
</dbReference>
<dbReference type="Pfam" id="PF13304">
    <property type="entry name" value="AAA_21"/>
    <property type="match status" value="1"/>
</dbReference>
<feature type="domain" description="ATPase AAA-type core" evidence="1">
    <location>
        <begin position="45"/>
        <end position="361"/>
    </location>
</feature>
<organism evidence="2">
    <name type="scientific">hydrothermal vent metagenome</name>
    <dbReference type="NCBI Taxonomy" id="652676"/>
    <lineage>
        <taxon>unclassified sequences</taxon>
        <taxon>metagenomes</taxon>
        <taxon>ecological metagenomes</taxon>
    </lineage>
</organism>
<proteinExistence type="predicted"/>
<evidence type="ECO:0000313" key="2">
    <source>
        <dbReference type="EMBL" id="SHO80210.1"/>
    </source>
</evidence>
<evidence type="ECO:0000259" key="1">
    <source>
        <dbReference type="Pfam" id="PF13304"/>
    </source>
</evidence>
<gene>
    <name evidence="2" type="ORF">MNB_SV-15-1464</name>
</gene>
<accession>A0A1W1EH77</accession>
<dbReference type="SUPFAM" id="SSF52540">
    <property type="entry name" value="P-loop containing nucleoside triphosphate hydrolases"/>
    <property type="match status" value="1"/>
</dbReference>
<dbReference type="AlphaFoldDB" id="A0A1W1EH77"/>
<dbReference type="PANTHER" id="PTHR40396:SF1">
    <property type="entry name" value="ATPASE AAA-TYPE CORE DOMAIN-CONTAINING PROTEIN"/>
    <property type="match status" value="1"/>
</dbReference>
<dbReference type="PANTHER" id="PTHR40396">
    <property type="entry name" value="ATPASE-LIKE PROTEIN"/>
    <property type="match status" value="1"/>
</dbReference>
<dbReference type="InterPro" id="IPR027417">
    <property type="entry name" value="P-loop_NTPase"/>
</dbReference>
<reference evidence="2" key="1">
    <citation type="submission" date="2016-10" db="EMBL/GenBank/DDBJ databases">
        <authorList>
            <person name="de Groot N.N."/>
        </authorList>
    </citation>
    <scope>NUCLEOTIDE SEQUENCE</scope>
</reference>
<name>A0A1W1EH77_9ZZZZ</name>
<dbReference type="GO" id="GO:0005524">
    <property type="term" value="F:ATP binding"/>
    <property type="evidence" value="ECO:0007669"/>
    <property type="project" value="InterPro"/>
</dbReference>
<dbReference type="Gene3D" id="3.40.50.300">
    <property type="entry name" value="P-loop containing nucleotide triphosphate hydrolases"/>
    <property type="match status" value="1"/>
</dbReference>
<dbReference type="EMBL" id="FRYL01000001">
    <property type="protein sequence ID" value="SHO80210.1"/>
    <property type="molecule type" value="Genomic_DNA"/>
</dbReference>
<dbReference type="CDD" id="cd00267">
    <property type="entry name" value="ABC_ATPase"/>
    <property type="match status" value="1"/>
</dbReference>
<protein>
    <submittedName>
        <fullName evidence="2">Abortive infection protein, putative</fullName>
    </submittedName>
</protein>
<sequence length="422" mass="49291">MLLQFTVNNFKSIQDTTIFSMATSSKDEGKSFKVKNRKYELLQSAIIYGANASGKSNFLKAMAFMRRVVLNQDKIILSTDKIPHYPFKLSRETEDSSSSFEMVFFINEIKYRYGFEIDNTTVYAEWLYADENGKESKLFYRDIDENELYVNRIKFKEGLKLKLSKNQLFIWKCDQEGGEISASILQWFIRLNMIDGMENEQYINEAIKQMENKQFKKELVALVKTADIGIEDVLLEEEDIPKSIIEDMPLPPELKKQFLASDSLKSVSLLTHHKKYDKNNNEVGVTVFELDKEESKGTQKFFKMLAPILNTLREGKILIIDELDASLHPMLTKHLIKLFHDKKINKHNAQLIFATHDTNLLHESMFRRDQIWLTQKDKYGATELYSLAQFKNVRKNEDFEKKYIQGKYGAVPYLKDFGFEVL</sequence>
<dbReference type="GO" id="GO:0016887">
    <property type="term" value="F:ATP hydrolysis activity"/>
    <property type="evidence" value="ECO:0007669"/>
    <property type="project" value="InterPro"/>
</dbReference>